<dbReference type="InterPro" id="IPR050515">
    <property type="entry name" value="Beta-lactam/transpept"/>
</dbReference>
<dbReference type="EMBL" id="ABWN01000030">
    <property type="protein sequence ID" value="EFF68190.1"/>
    <property type="molecule type" value="Genomic_DNA"/>
</dbReference>
<comment type="similarity">
    <text evidence="3">Belongs to the transpeptidase family.</text>
</comment>
<dbReference type="Gene3D" id="3.40.710.10">
    <property type="entry name" value="DD-peptidase/beta-lactamase superfamily"/>
    <property type="match status" value="1"/>
</dbReference>
<dbReference type="RefSeq" id="WP_005603066.1">
    <property type="nucleotide sequence ID" value="NZ_GG663524.1"/>
</dbReference>
<dbReference type="InterPro" id="IPR012338">
    <property type="entry name" value="Beta-lactam/transpept-like"/>
</dbReference>
<dbReference type="HOGENOM" id="CLU_009289_1_1_9"/>
<dbReference type="Pfam" id="PF00905">
    <property type="entry name" value="Transpeptidase"/>
    <property type="match status" value="1"/>
</dbReference>
<feature type="domain" description="Penicillin-binding protein dimerisation" evidence="13">
    <location>
        <begin position="69"/>
        <end position="321"/>
    </location>
</feature>
<dbReference type="STRING" id="45851.BHV86_10445"/>
<keyword evidence="4" id="KW-1003">Cell membrane</keyword>
<dbReference type="GO" id="GO:0008360">
    <property type="term" value="P:regulation of cell shape"/>
    <property type="evidence" value="ECO:0007669"/>
    <property type="project" value="UniProtKB-KW"/>
</dbReference>
<evidence type="ECO:0000256" key="3">
    <source>
        <dbReference type="ARBA" id="ARBA00007171"/>
    </source>
</evidence>
<feature type="domain" description="Penicillin-binding protein transpeptidase" evidence="12">
    <location>
        <begin position="599"/>
        <end position="890"/>
    </location>
</feature>
<accession>D4S042</accession>
<evidence type="ECO:0000256" key="5">
    <source>
        <dbReference type="ARBA" id="ARBA00022692"/>
    </source>
</evidence>
<dbReference type="AlphaFoldDB" id="D4S042"/>
<gene>
    <name evidence="14" type="ORF">BUTYVIB_01458</name>
</gene>
<proteinExistence type="inferred from homology"/>
<dbReference type="InterPro" id="IPR005311">
    <property type="entry name" value="PBP_dimer"/>
</dbReference>
<keyword evidence="5 11" id="KW-0812">Transmembrane</keyword>
<dbReference type="GO" id="GO:0009252">
    <property type="term" value="P:peptidoglycan biosynthetic process"/>
    <property type="evidence" value="ECO:0007669"/>
    <property type="project" value="UniProtKB-KW"/>
</dbReference>
<dbReference type="Proteomes" id="UP000006238">
    <property type="component" value="Unassembled WGS sequence"/>
</dbReference>
<evidence type="ECO:0000313" key="14">
    <source>
        <dbReference type="EMBL" id="EFF68190.1"/>
    </source>
</evidence>
<dbReference type="GeneID" id="98918312"/>
<evidence type="ECO:0000313" key="15">
    <source>
        <dbReference type="Proteomes" id="UP000006238"/>
    </source>
</evidence>
<evidence type="ECO:0000259" key="12">
    <source>
        <dbReference type="Pfam" id="PF00905"/>
    </source>
</evidence>
<evidence type="ECO:0000256" key="2">
    <source>
        <dbReference type="ARBA" id="ARBA00004236"/>
    </source>
</evidence>
<keyword evidence="8 11" id="KW-1133">Transmembrane helix</keyword>
<evidence type="ECO:0000259" key="13">
    <source>
        <dbReference type="Pfam" id="PF03717"/>
    </source>
</evidence>
<reference evidence="14 15" key="1">
    <citation type="submission" date="2010-02" db="EMBL/GenBank/DDBJ databases">
        <authorList>
            <person name="Weinstock G."/>
            <person name="Sodergren E."/>
            <person name="Clifton S."/>
            <person name="Fulton L."/>
            <person name="Fulton B."/>
            <person name="Courtney L."/>
            <person name="Fronick C."/>
            <person name="Harrison M."/>
            <person name="Strong C."/>
            <person name="Farmer C."/>
            <person name="Delahaunty K."/>
            <person name="Markovic C."/>
            <person name="Hall O."/>
            <person name="Minx P."/>
            <person name="Tomlinson C."/>
            <person name="Mitreva M."/>
            <person name="Nelson J."/>
            <person name="Hou S."/>
            <person name="Wollam A."/>
            <person name="Pepin K.H."/>
            <person name="Johnson M."/>
            <person name="Bhonagiri V."/>
            <person name="Zhang X."/>
            <person name="Suruliraj S."/>
            <person name="Warren W."/>
            <person name="Chinwalla A."/>
            <person name="Mardis E.R."/>
            <person name="Wilson R.K."/>
        </authorList>
    </citation>
    <scope>NUCLEOTIDE SEQUENCE [LARGE SCALE GENOMIC DNA]</scope>
    <source>
        <strain evidence="14 15">DSM 2876</strain>
    </source>
</reference>
<evidence type="ECO:0000256" key="10">
    <source>
        <dbReference type="ARBA" id="ARBA00023316"/>
    </source>
</evidence>
<keyword evidence="15" id="KW-1185">Reference proteome</keyword>
<dbReference type="SUPFAM" id="SSF56601">
    <property type="entry name" value="beta-lactamase/transpeptidase-like"/>
    <property type="match status" value="1"/>
</dbReference>
<sequence length="944" mass="105444">MRLKAITQFLKDLGSGLKHFFTSRIVPFVLVVIVLFGILLSRLFSLQIVKGEYYKQNYTMKAQREIATVGPRGNIYDKNGELLAYSELAYSVVIEDCGYYDSTKVRNETLNEIIAKTISIIEENGDNLNFDFPIEYTEFGTYRYNIEGNSLQRFLRDILGKKSVGELTEEEKNITEYDLIKKLKTRYRIDSKYDDKTVLDIIYVRYNLSVNSYKRYISFTLARNVSEKTMAAILESSSELIGVGIEEEYLRKYNYSKYIAHIIGYTGKVSESELEELKLSNPDYTANDVVGKSGIESIYETVLAGKKGTTTMLVDTLGRVQEITAQEDAQVGNDIYLTIDVKLQEKIYNLLERRLAETLITNIVEGDETNAGLSGDIVMPVTRVYFAFIDNNMIDMDKIAESDTEAAKNVYSVFSSRKAEILDTILAEMQNGTPYNQLSDDMKEYIKRIRTLLIEKDILSKDKISSEDELSKKWSDGTISLKEYLEGAISNEWININNLDASTDYPTTDEVIAVINELVMEEITKDSELNKLIYKELILNRTISGRLMCMILMEQGAVNHTDSEYVAISNGASPYEFVKNKISSLEITPAQLALDPCSGSCVMEDPNTGNIIALVSYPSYDINLFSGTIDSTYYKSLLNDKSTPLVNRATHTRIAPGSTFKPLTAVAALTEGIITSNDTIYCKGIFDSITPNIKCWNYPNEHGPLATEEALQRSCNVYFCELGYRLSFTSDGSLSFDYGLSRLKKYAEMLGLATKTGIQIQEAAPRASDYNPASSAIGQGTNAYTSLNLARYVSTIANRGTVYNSNLIGKITDSDGNIIKEFTPDVANKADAVSDATWTTVQNGMARVISEGAISMLTNRLPVKVCGKSGTAQEDKKRGNHACYVMFSQNDEGQAEVVTTVMLPYAYAASNAGIMAYYAMASYYDTEIPSSVYFDVNTNFIINE</sequence>
<comment type="subcellular location">
    <subcellularLocation>
        <location evidence="2">Cell membrane</location>
    </subcellularLocation>
    <subcellularLocation>
        <location evidence="1">Membrane</location>
        <topology evidence="1">Single-pass membrane protein</topology>
    </subcellularLocation>
</comment>
<evidence type="ECO:0000256" key="4">
    <source>
        <dbReference type="ARBA" id="ARBA00022475"/>
    </source>
</evidence>
<dbReference type="eggNOG" id="COG0768">
    <property type="taxonomic scope" value="Bacteria"/>
</dbReference>
<protein>
    <submittedName>
        <fullName evidence="14">Penicillin-binding protein, transpeptidase domain protein</fullName>
    </submittedName>
</protein>
<organism evidence="14 15">
    <name type="scientific">Eshraghiella crossota DSM 2876</name>
    <dbReference type="NCBI Taxonomy" id="511680"/>
    <lineage>
        <taxon>Bacteria</taxon>
        <taxon>Bacillati</taxon>
        <taxon>Bacillota</taxon>
        <taxon>Clostridia</taxon>
        <taxon>Lachnospirales</taxon>
        <taxon>Lachnospiraceae</taxon>
        <taxon>Eshraghiella</taxon>
    </lineage>
</organism>
<dbReference type="Gene3D" id="3.90.1310.10">
    <property type="entry name" value="Penicillin-binding protein 2a (Domain 2)"/>
    <property type="match status" value="1"/>
</dbReference>
<evidence type="ECO:0000256" key="8">
    <source>
        <dbReference type="ARBA" id="ARBA00022989"/>
    </source>
</evidence>
<dbReference type="GO" id="GO:0008658">
    <property type="term" value="F:penicillin binding"/>
    <property type="evidence" value="ECO:0007669"/>
    <property type="project" value="InterPro"/>
</dbReference>
<comment type="caution">
    <text evidence="14">The sequence shown here is derived from an EMBL/GenBank/DDBJ whole genome shotgun (WGS) entry which is preliminary data.</text>
</comment>
<keyword evidence="10" id="KW-0961">Cell wall biogenesis/degradation</keyword>
<dbReference type="PANTHER" id="PTHR30627">
    <property type="entry name" value="PEPTIDOGLYCAN D,D-TRANSPEPTIDASE"/>
    <property type="match status" value="1"/>
</dbReference>
<evidence type="ECO:0000256" key="1">
    <source>
        <dbReference type="ARBA" id="ARBA00004167"/>
    </source>
</evidence>
<dbReference type="InterPro" id="IPR001460">
    <property type="entry name" value="PCN-bd_Tpept"/>
</dbReference>
<dbReference type="GO" id="GO:0005886">
    <property type="term" value="C:plasma membrane"/>
    <property type="evidence" value="ECO:0007669"/>
    <property type="project" value="UniProtKB-SubCell"/>
</dbReference>
<dbReference type="SUPFAM" id="SSF56519">
    <property type="entry name" value="Penicillin binding protein dimerisation domain"/>
    <property type="match status" value="1"/>
</dbReference>
<dbReference type="PANTHER" id="PTHR30627:SF2">
    <property type="entry name" value="PEPTIDOGLYCAN D,D-TRANSPEPTIDASE MRDA"/>
    <property type="match status" value="1"/>
</dbReference>
<keyword evidence="7" id="KW-0573">Peptidoglycan synthesis</keyword>
<feature type="transmembrane region" description="Helical" evidence="11">
    <location>
        <begin position="21"/>
        <end position="40"/>
    </location>
</feature>
<dbReference type="InterPro" id="IPR036138">
    <property type="entry name" value="PBP_dimer_sf"/>
</dbReference>
<dbReference type="GO" id="GO:0071972">
    <property type="term" value="F:peptidoglycan L,D-transpeptidase activity"/>
    <property type="evidence" value="ECO:0007669"/>
    <property type="project" value="TreeGrafter"/>
</dbReference>
<evidence type="ECO:0000256" key="11">
    <source>
        <dbReference type="SAM" id="Phobius"/>
    </source>
</evidence>
<name>D4S042_9FIRM</name>
<evidence type="ECO:0000256" key="9">
    <source>
        <dbReference type="ARBA" id="ARBA00023136"/>
    </source>
</evidence>
<evidence type="ECO:0000256" key="6">
    <source>
        <dbReference type="ARBA" id="ARBA00022960"/>
    </source>
</evidence>
<keyword evidence="6" id="KW-0133">Cell shape</keyword>
<dbReference type="Pfam" id="PF03717">
    <property type="entry name" value="PBP_dimer"/>
    <property type="match status" value="1"/>
</dbReference>
<dbReference type="GO" id="GO:0071555">
    <property type="term" value="P:cell wall organization"/>
    <property type="evidence" value="ECO:0007669"/>
    <property type="project" value="UniProtKB-KW"/>
</dbReference>
<evidence type="ECO:0000256" key="7">
    <source>
        <dbReference type="ARBA" id="ARBA00022984"/>
    </source>
</evidence>
<keyword evidence="9 11" id="KW-0472">Membrane</keyword>